<evidence type="ECO:0000313" key="3">
    <source>
        <dbReference type="Proteomes" id="UP000182229"/>
    </source>
</evidence>
<comment type="caution">
    <text evidence="2">The sequence shown here is derived from an EMBL/GenBank/DDBJ whole genome shotgun (WGS) entry which is preliminary data.</text>
</comment>
<evidence type="ECO:0008006" key="4">
    <source>
        <dbReference type="Google" id="ProtNLM"/>
    </source>
</evidence>
<keyword evidence="3" id="KW-1185">Reference proteome</keyword>
<dbReference type="OrthoDB" id="9893101at2"/>
<proteinExistence type="predicted"/>
<dbReference type="STRING" id="83449.BON30_37370"/>
<reference evidence="2 3" key="2">
    <citation type="submission" date="2016-12" db="EMBL/GenBank/DDBJ databases">
        <title>Draft Genome Sequence of Cystobacter ferrugineus Strain Cbfe23.</title>
        <authorList>
            <person name="Akbar S."/>
            <person name="Dowd S.E."/>
            <person name="Stevens D.C."/>
        </authorList>
    </citation>
    <scope>NUCLEOTIDE SEQUENCE [LARGE SCALE GENOMIC DNA]</scope>
    <source>
        <strain evidence="2 3">Cbfe23</strain>
    </source>
</reference>
<sequence length="98" mass="10374">MKTLILCTAVTTLGLFGCSHSQQASRSSANELSYHQHFKHGRGTTSANCSDSQLATQSGANELPYQRHFKHGHGPGTASADQASSQAECPPESSNAEK</sequence>
<dbReference type="AlphaFoldDB" id="A0A1L9B0D8"/>
<name>A0A1L9B0D8_9BACT</name>
<dbReference type="Proteomes" id="UP000182229">
    <property type="component" value="Unassembled WGS sequence"/>
</dbReference>
<accession>A0A1L9B0D8</accession>
<feature type="compositionally biased region" description="Polar residues" evidence="1">
    <location>
        <begin position="43"/>
        <end position="60"/>
    </location>
</feature>
<reference evidence="3" key="1">
    <citation type="submission" date="2016-11" db="EMBL/GenBank/DDBJ databases">
        <authorList>
            <person name="Shukria A."/>
            <person name="Stevens D.C."/>
        </authorList>
    </citation>
    <scope>NUCLEOTIDE SEQUENCE [LARGE SCALE GENOMIC DNA]</scope>
    <source>
        <strain evidence="3">Cbfe23</strain>
    </source>
</reference>
<evidence type="ECO:0000256" key="1">
    <source>
        <dbReference type="SAM" id="MobiDB-lite"/>
    </source>
</evidence>
<organism evidence="2 3">
    <name type="scientific">Cystobacter ferrugineus</name>
    <dbReference type="NCBI Taxonomy" id="83449"/>
    <lineage>
        <taxon>Bacteria</taxon>
        <taxon>Pseudomonadati</taxon>
        <taxon>Myxococcota</taxon>
        <taxon>Myxococcia</taxon>
        <taxon>Myxococcales</taxon>
        <taxon>Cystobacterineae</taxon>
        <taxon>Archangiaceae</taxon>
        <taxon>Cystobacter</taxon>
    </lineage>
</organism>
<dbReference type="PROSITE" id="PS51257">
    <property type="entry name" value="PROKAR_LIPOPROTEIN"/>
    <property type="match status" value="1"/>
</dbReference>
<protein>
    <recommendedName>
        <fullName evidence="4">Lipoprotein</fullName>
    </recommendedName>
</protein>
<dbReference type="RefSeq" id="WP_071903302.1">
    <property type="nucleotide sequence ID" value="NZ_MPIN01000013.1"/>
</dbReference>
<dbReference type="EMBL" id="MPIN01000013">
    <property type="protein sequence ID" value="OJH35729.1"/>
    <property type="molecule type" value="Genomic_DNA"/>
</dbReference>
<feature type="region of interest" description="Disordered" evidence="1">
    <location>
        <begin position="39"/>
        <end position="98"/>
    </location>
</feature>
<evidence type="ECO:0000313" key="2">
    <source>
        <dbReference type="EMBL" id="OJH35729.1"/>
    </source>
</evidence>
<gene>
    <name evidence="2" type="ORF">BON30_37370</name>
</gene>